<dbReference type="EMBL" id="CAADHO010000003">
    <property type="protein sequence ID" value="VFQ44692.1"/>
    <property type="molecule type" value="Genomic_DNA"/>
</dbReference>
<dbReference type="Proteomes" id="UP000507962">
    <property type="component" value="Unassembled WGS sequence"/>
</dbReference>
<feature type="compositionally biased region" description="Pro residues" evidence="2">
    <location>
        <begin position="169"/>
        <end position="188"/>
    </location>
</feature>
<name>A0A4U8YS88_9BACT</name>
<protein>
    <submittedName>
        <fullName evidence="3">Uncharacterized protein</fullName>
    </submittedName>
</protein>
<accession>A0A4U8YS88</accession>
<sequence length="447" mass="49172">MADEKRYSVEEAAKELGTGVSTLLLWKHIYSEFLSATGDARDDTLSRDDIHLFTYISECTESGLTREEIRLALRNRAAGKGPLFSRSAFRHDDDDDILALLDDDNPTPALLARLVIQQRRLAEAEERKATAMERRIAVEEEKSRNLAAILSTLQTSGIPLAATAGQGPQPSPEPPTPKPTAEMPPAPEAPGERPESPEQTTPHPCPDNTDTLSEEPSSGEDTDDLWGLVNDEPPKPSPVMEMDNLWELVETPEDQKPDDLWGLVDVPAEEKPDDLWALVDEAPAAETTEEMDNLWDLVDEKPSQEPAKKPMSDTGLDDLWTSDEPPAHEPPAPPAPTSVPHEEMDNLWDLVDTPPQQTEPAPSQPRQAARTAPAAAEEHAPLPSDPEAYKDFILKEIIGMKRREGLSAAQVAERLNNEERPTFSGKGSWGTRTIEGIFRIIEKAGPA</sequence>
<feature type="region of interest" description="Disordered" evidence="2">
    <location>
        <begin position="160"/>
        <end position="240"/>
    </location>
</feature>
<reference evidence="3 4" key="1">
    <citation type="submission" date="2019-03" db="EMBL/GenBank/DDBJ databases">
        <authorList>
            <person name="Nijsse B."/>
        </authorList>
    </citation>
    <scope>NUCLEOTIDE SEQUENCE [LARGE SCALE GENOMIC DNA]</scope>
    <source>
        <strain evidence="3">Desulfoluna butyratoxydans MSL71</strain>
    </source>
</reference>
<feature type="compositionally biased region" description="Low complexity" evidence="2">
    <location>
        <begin position="360"/>
        <end position="375"/>
    </location>
</feature>
<evidence type="ECO:0000256" key="1">
    <source>
        <dbReference type="SAM" id="Coils"/>
    </source>
</evidence>
<organism evidence="3 4">
    <name type="scientific">Desulfoluna butyratoxydans</name>
    <dbReference type="NCBI Taxonomy" id="231438"/>
    <lineage>
        <taxon>Bacteria</taxon>
        <taxon>Pseudomonadati</taxon>
        <taxon>Thermodesulfobacteriota</taxon>
        <taxon>Desulfobacteria</taxon>
        <taxon>Desulfobacterales</taxon>
        <taxon>Desulfolunaceae</taxon>
        <taxon>Desulfoluna</taxon>
    </lineage>
</organism>
<evidence type="ECO:0000313" key="3">
    <source>
        <dbReference type="EMBL" id="VFQ44692.1"/>
    </source>
</evidence>
<feature type="compositionally biased region" description="Basic and acidic residues" evidence="2">
    <location>
        <begin position="298"/>
        <end position="311"/>
    </location>
</feature>
<gene>
    <name evidence="3" type="ORF">MSL71_23410</name>
</gene>
<keyword evidence="1" id="KW-0175">Coiled coil</keyword>
<keyword evidence="4" id="KW-1185">Reference proteome</keyword>
<feature type="compositionally biased region" description="Pro residues" evidence="2">
    <location>
        <begin position="328"/>
        <end position="337"/>
    </location>
</feature>
<proteinExistence type="predicted"/>
<dbReference type="AlphaFoldDB" id="A0A4U8YS88"/>
<evidence type="ECO:0000256" key="2">
    <source>
        <dbReference type="SAM" id="MobiDB-lite"/>
    </source>
</evidence>
<evidence type="ECO:0000313" key="4">
    <source>
        <dbReference type="Proteomes" id="UP000507962"/>
    </source>
</evidence>
<feature type="region of interest" description="Disordered" evidence="2">
    <location>
        <begin position="298"/>
        <end position="387"/>
    </location>
</feature>
<dbReference type="RefSeq" id="WP_180140430.1">
    <property type="nucleotide sequence ID" value="NZ_CAADHO010000003.1"/>
</dbReference>
<feature type="coiled-coil region" evidence="1">
    <location>
        <begin position="114"/>
        <end position="142"/>
    </location>
</feature>